<sequence>MRVKTTSMGDFQTQRLSEKVGHYPFGTSSMTGAVRLEVGSPDRTASGGFSYPPFRHDDKTATSMLSGQKTQRPLSGRKA</sequence>
<feature type="region of interest" description="Disordered" evidence="1">
    <location>
        <begin position="39"/>
        <end position="79"/>
    </location>
</feature>
<evidence type="ECO:0000256" key="1">
    <source>
        <dbReference type="SAM" id="MobiDB-lite"/>
    </source>
</evidence>
<name>A0A366HVY8_9BACT</name>
<organism evidence="2 3">
    <name type="scientific">Roseimicrobium gellanilyticum</name>
    <dbReference type="NCBI Taxonomy" id="748857"/>
    <lineage>
        <taxon>Bacteria</taxon>
        <taxon>Pseudomonadati</taxon>
        <taxon>Verrucomicrobiota</taxon>
        <taxon>Verrucomicrobiia</taxon>
        <taxon>Verrucomicrobiales</taxon>
        <taxon>Verrucomicrobiaceae</taxon>
        <taxon>Roseimicrobium</taxon>
    </lineage>
</organism>
<keyword evidence="3" id="KW-1185">Reference proteome</keyword>
<gene>
    <name evidence="2" type="ORF">DES53_1011048</name>
</gene>
<dbReference type="AlphaFoldDB" id="A0A366HVY8"/>
<accession>A0A366HVY8</accession>
<dbReference type="Proteomes" id="UP000253426">
    <property type="component" value="Unassembled WGS sequence"/>
</dbReference>
<reference evidence="2 3" key="1">
    <citation type="submission" date="2018-06" db="EMBL/GenBank/DDBJ databases">
        <title>Genomic Encyclopedia of Type Strains, Phase IV (KMG-IV): sequencing the most valuable type-strain genomes for metagenomic binning, comparative biology and taxonomic classification.</title>
        <authorList>
            <person name="Goeker M."/>
        </authorList>
    </citation>
    <scope>NUCLEOTIDE SEQUENCE [LARGE SCALE GENOMIC DNA]</scope>
    <source>
        <strain evidence="2 3">DSM 25532</strain>
    </source>
</reference>
<dbReference type="EMBL" id="QNRR01000001">
    <property type="protein sequence ID" value="RBP48247.1"/>
    <property type="molecule type" value="Genomic_DNA"/>
</dbReference>
<evidence type="ECO:0000313" key="3">
    <source>
        <dbReference type="Proteomes" id="UP000253426"/>
    </source>
</evidence>
<feature type="compositionally biased region" description="Polar residues" evidence="1">
    <location>
        <begin position="61"/>
        <end position="73"/>
    </location>
</feature>
<proteinExistence type="predicted"/>
<comment type="caution">
    <text evidence="2">The sequence shown here is derived from an EMBL/GenBank/DDBJ whole genome shotgun (WGS) entry which is preliminary data.</text>
</comment>
<evidence type="ECO:0000313" key="2">
    <source>
        <dbReference type="EMBL" id="RBP48247.1"/>
    </source>
</evidence>
<protein>
    <submittedName>
        <fullName evidence="2">Uncharacterized protein</fullName>
    </submittedName>
</protein>